<evidence type="ECO:0000313" key="3">
    <source>
        <dbReference type="EMBL" id="SDW19110.1"/>
    </source>
</evidence>
<feature type="transmembrane region" description="Helical" evidence="1">
    <location>
        <begin position="247"/>
        <end position="266"/>
    </location>
</feature>
<dbReference type="InterPro" id="IPR051624">
    <property type="entry name" value="RMD1/Sad1-interacting"/>
</dbReference>
<dbReference type="EMBL" id="FNMY01000001">
    <property type="protein sequence ID" value="SDW19110.1"/>
    <property type="molecule type" value="Genomic_DNA"/>
</dbReference>
<proteinExistence type="predicted"/>
<evidence type="ECO:0000313" key="4">
    <source>
        <dbReference type="Proteomes" id="UP000199592"/>
    </source>
</evidence>
<gene>
    <name evidence="3" type="ORF">SAMN04487892_0664</name>
</gene>
<keyword evidence="1" id="KW-0812">Transmembrane</keyword>
<name>A0A1H2RIW4_9FLAO</name>
<dbReference type="STRING" id="1073328.SAMN05216294_2016"/>
<organism evidence="3 4">
    <name type="scientific">Flagellimonas zhangzhouensis</name>
    <dbReference type="NCBI Taxonomy" id="1073328"/>
    <lineage>
        <taxon>Bacteria</taxon>
        <taxon>Pseudomonadati</taxon>
        <taxon>Bacteroidota</taxon>
        <taxon>Flavobacteriia</taxon>
        <taxon>Flavobacteriales</taxon>
        <taxon>Flavobacteriaceae</taxon>
        <taxon>Flagellimonas</taxon>
    </lineage>
</organism>
<dbReference type="InterPro" id="IPR003734">
    <property type="entry name" value="DUF155"/>
</dbReference>
<keyword evidence="1" id="KW-1133">Transmembrane helix</keyword>
<reference evidence="4" key="1">
    <citation type="submission" date="2016-10" db="EMBL/GenBank/DDBJ databases">
        <authorList>
            <person name="Varghese N."/>
            <person name="Submissions S."/>
        </authorList>
    </citation>
    <scope>NUCLEOTIDE SEQUENCE [LARGE SCALE GENOMIC DNA]</scope>
    <source>
        <strain evidence="4">DSM 25030</strain>
    </source>
</reference>
<dbReference type="Proteomes" id="UP000199592">
    <property type="component" value="Unassembled WGS sequence"/>
</dbReference>
<sequence>MEKQTQQGSKAVALHLASNIQIPAVRKSIQKQLVFGDRDELFYSEDGCYLYIFKYGIVSFFGYDDATISQILMELKPFCEDWRESDLTEDLYVDLVSDETKTTVTGNKVVLQKSNEEGMRLTLLHLSQSVALDYFAGLSEQIMKETRGHTTYLEENGKLDLGGKALKKHIGRVLNINNQISENLYIFDSHEVAWEDGELDRLDKALKQIFDLKERYRTIKEQGNIIKENLSLFKDIMDHRESSRLEWIIIILILVEVMDLFIMRLIT</sequence>
<evidence type="ECO:0000256" key="1">
    <source>
        <dbReference type="SAM" id="Phobius"/>
    </source>
</evidence>
<evidence type="ECO:0000259" key="2">
    <source>
        <dbReference type="Pfam" id="PF02582"/>
    </source>
</evidence>
<keyword evidence="4" id="KW-1185">Reference proteome</keyword>
<protein>
    <submittedName>
        <fullName evidence="3">Uncharacterized protein, Rmd1/YagE family</fullName>
    </submittedName>
</protein>
<keyword evidence="1" id="KW-0472">Membrane</keyword>
<dbReference type="OrthoDB" id="942290at2"/>
<accession>A0A1H2RIW4</accession>
<dbReference type="PANTHER" id="PTHR16255:SF6">
    <property type="entry name" value="PROTEIN RETARDED ROOT GROWTH-LIKE"/>
    <property type="match status" value="1"/>
</dbReference>
<dbReference type="PANTHER" id="PTHR16255">
    <property type="entry name" value="REQUIRED FOR MEIOTIC NUCLEAR DIVISION PROTEIN 1 HOMOLOG"/>
    <property type="match status" value="1"/>
</dbReference>
<dbReference type="RefSeq" id="WP_090294963.1">
    <property type="nucleotide sequence ID" value="NZ_FNKI01000002.1"/>
</dbReference>
<feature type="domain" description="DUF155" evidence="2">
    <location>
        <begin position="50"/>
        <end position="219"/>
    </location>
</feature>
<dbReference type="AlphaFoldDB" id="A0A1H2RIW4"/>
<dbReference type="Pfam" id="PF02582">
    <property type="entry name" value="DUF155"/>
    <property type="match status" value="1"/>
</dbReference>